<dbReference type="InterPro" id="IPR016047">
    <property type="entry name" value="M23ase_b-sheet_dom"/>
</dbReference>
<dbReference type="PANTHER" id="PTHR21666">
    <property type="entry name" value="PEPTIDASE-RELATED"/>
    <property type="match status" value="1"/>
</dbReference>
<keyword evidence="5" id="KW-1185">Reference proteome</keyword>
<feature type="coiled-coil region" evidence="1">
    <location>
        <begin position="34"/>
        <end position="61"/>
    </location>
</feature>
<feature type="domain" description="M23ase beta-sheet core" evidence="3">
    <location>
        <begin position="603"/>
        <end position="694"/>
    </location>
</feature>
<dbReference type="Pfam" id="PF01551">
    <property type="entry name" value="Peptidase_M23"/>
    <property type="match status" value="1"/>
</dbReference>
<sequence>MALVLDRLVFELGLDPKAFNRGSREATQAVRKTREGIEKEAQGIERAVQQAADRIDLLARNALRLFAIFTAGKSLGQFAADISKTDAALGRLSTSIGQAPAEISAVAKAVERAGGSADGAAASFERWTDHVEQVRINGFSPLLDTLNKIQAAGGKQIDYTKSQNEQFATLADNLDAVRQKMGIAAATKLGKDLGFDPGLVALLVQGSAAYRKAVEESKRFGIATKEDTEAAQKLQTALTEVRQTFESLGRTIMTAVSPFLVQLLKDIQWLVGAFRDFIAVNIAPHLKEFADAMGVSGSSTKAFVVACEALFALWLGSKALAFLRVLGTVRALLMGGRVVAGGAAAGGGGLLGGIIGGLTVGGTIGADRSVPNADKPDLQRHWDDEASGAASGGGSAIARAWRWAKRRMGFGGGAAAGGGGAPGVAGRPGLLNSGNASPEVVAYIRQRAAALGIDPDTAVAVANTEGLRGYRLDGQRDRGGDQGTSFGPYQLHYRSNIPGLTNAGMGDDFTKATGKHASDKSTWREQIDFALNHAARNGWGNWHGAANNGIGRWAGIGGRTGVAAGGSVTGAREVAGGIHPLNGAGRFSSDFGMRMHPKIGGYRMHAGVDLAAPAGTNVQAMAAGSISVGRSGDVTVKHSDGSSTTYRHVVPSVKEGDQVAAGQVIAQLRAHDPRSTGPHLHFEARNAKGNLIDPKTLLGPKATAPKATPEAGAIPGKSAQWWRGSPAVGAYASQVARAQHSIMTSMADNRQTNTSTTSNSTTINGGIQVQTSATDASGIARDMEQALNRRSFAYRNQSGMA</sequence>
<dbReference type="PANTHER" id="PTHR21666:SF270">
    <property type="entry name" value="MUREIN HYDROLASE ACTIVATOR ENVC"/>
    <property type="match status" value="1"/>
</dbReference>
<dbReference type="Gene3D" id="2.70.70.10">
    <property type="entry name" value="Glucose Permease (Domain IIA)"/>
    <property type="match status" value="1"/>
</dbReference>
<dbReference type="OrthoDB" id="8421800at2"/>
<dbReference type="InterPro" id="IPR011055">
    <property type="entry name" value="Dup_hybrid_motif"/>
</dbReference>
<evidence type="ECO:0000313" key="5">
    <source>
        <dbReference type="Proteomes" id="UP000244755"/>
    </source>
</evidence>
<feature type="compositionally biased region" description="Basic and acidic residues" evidence="2">
    <location>
        <begin position="374"/>
        <end position="384"/>
    </location>
</feature>
<dbReference type="CDD" id="cd12797">
    <property type="entry name" value="M23_peptidase"/>
    <property type="match status" value="1"/>
</dbReference>
<gene>
    <name evidence="4" type="ORF">DA075_35440</name>
</gene>
<reference evidence="4 5" key="1">
    <citation type="submission" date="2018-04" db="EMBL/GenBank/DDBJ databases">
        <title>Methylobacterium sp. PR1016A genome.</title>
        <authorList>
            <person name="Park W."/>
        </authorList>
    </citation>
    <scope>NUCLEOTIDE SEQUENCE [LARGE SCALE GENOMIC DNA]</scope>
    <source>
        <strain evidence="4 5">PR1016A</strain>
        <plasmid evidence="4 5">unnamed3</plasmid>
    </source>
</reference>
<keyword evidence="4" id="KW-0614">Plasmid</keyword>
<accession>A0A2R4WX89</accession>
<dbReference type="EMBL" id="CP028847">
    <property type="protein sequence ID" value="AWB26167.1"/>
    <property type="molecule type" value="Genomic_DNA"/>
</dbReference>
<evidence type="ECO:0000256" key="2">
    <source>
        <dbReference type="SAM" id="MobiDB-lite"/>
    </source>
</evidence>
<dbReference type="SUPFAM" id="SSF51261">
    <property type="entry name" value="Duplicated hybrid motif"/>
    <property type="match status" value="1"/>
</dbReference>
<dbReference type="KEGG" id="mee:DA075_35440"/>
<dbReference type="GO" id="GO:0004222">
    <property type="term" value="F:metalloendopeptidase activity"/>
    <property type="evidence" value="ECO:0007669"/>
    <property type="project" value="TreeGrafter"/>
</dbReference>
<protein>
    <submittedName>
        <fullName evidence="4">M23 family peptidase</fullName>
    </submittedName>
</protein>
<keyword evidence="1" id="KW-0175">Coiled coil</keyword>
<dbReference type="Proteomes" id="UP000244755">
    <property type="component" value="Plasmid unnamed3"/>
</dbReference>
<geneLocation type="plasmid" evidence="4 5">
    <name>unnamed3</name>
</geneLocation>
<feature type="region of interest" description="Disordered" evidence="2">
    <location>
        <begin position="369"/>
        <end position="393"/>
    </location>
</feature>
<dbReference type="AlphaFoldDB" id="A0A2R4WX89"/>
<organism evidence="4 5">
    <name type="scientific">Methylobacterium currus</name>
    <dbReference type="NCBI Taxonomy" id="2051553"/>
    <lineage>
        <taxon>Bacteria</taxon>
        <taxon>Pseudomonadati</taxon>
        <taxon>Pseudomonadota</taxon>
        <taxon>Alphaproteobacteria</taxon>
        <taxon>Hyphomicrobiales</taxon>
        <taxon>Methylobacteriaceae</taxon>
        <taxon>Methylobacterium</taxon>
    </lineage>
</organism>
<evidence type="ECO:0000313" key="4">
    <source>
        <dbReference type="EMBL" id="AWB26167.1"/>
    </source>
</evidence>
<evidence type="ECO:0000256" key="1">
    <source>
        <dbReference type="SAM" id="Coils"/>
    </source>
</evidence>
<name>A0A2R4WX89_9HYPH</name>
<proteinExistence type="predicted"/>
<dbReference type="InterPro" id="IPR050570">
    <property type="entry name" value="Cell_wall_metabolism_enzyme"/>
</dbReference>
<evidence type="ECO:0000259" key="3">
    <source>
        <dbReference type="Pfam" id="PF01551"/>
    </source>
</evidence>